<dbReference type="Proteomes" id="UP000218385">
    <property type="component" value="Chromosome"/>
</dbReference>
<organism evidence="2 3">
    <name type="scientific">Pseudomonas frederiksbergensis</name>
    <dbReference type="NCBI Taxonomy" id="104087"/>
    <lineage>
        <taxon>Bacteria</taxon>
        <taxon>Pseudomonadati</taxon>
        <taxon>Pseudomonadota</taxon>
        <taxon>Gammaproteobacteria</taxon>
        <taxon>Pseudomonadales</taxon>
        <taxon>Pseudomonadaceae</taxon>
        <taxon>Pseudomonas</taxon>
    </lineage>
</organism>
<reference evidence="2 3" key="1">
    <citation type="submission" date="2017-09" db="EMBL/GenBank/DDBJ databases">
        <title>Complete Genome sequence of Lysobacter capsici KNU-15.</title>
        <authorList>
            <person name="Kim M.-C."/>
            <person name="Yi H."/>
            <person name="Lee D.-W."/>
            <person name="Shin J.-H."/>
        </authorList>
    </citation>
    <scope>NUCLEOTIDE SEQUENCE [LARGE SCALE GENOMIC DNA]</scope>
    <source>
        <strain evidence="2 3">KNU-15</strain>
    </source>
</reference>
<evidence type="ECO:0000313" key="3">
    <source>
        <dbReference type="Proteomes" id="UP000218385"/>
    </source>
</evidence>
<protein>
    <recommendedName>
        <fullName evidence="4">Phage tail protein</fullName>
    </recommendedName>
</protein>
<evidence type="ECO:0000313" key="2">
    <source>
        <dbReference type="EMBL" id="ATE76057.1"/>
    </source>
</evidence>
<dbReference type="AlphaFoldDB" id="A0AB33EA73"/>
<dbReference type="RefSeq" id="WP_019580990.1">
    <property type="nucleotide sequence ID" value="NZ_CP023466.1"/>
</dbReference>
<evidence type="ECO:0008006" key="4">
    <source>
        <dbReference type="Google" id="ProtNLM"/>
    </source>
</evidence>
<name>A0AB33EA73_9PSED</name>
<proteinExistence type="predicted"/>
<gene>
    <name evidence="2" type="ORF">CNN82_06350</name>
</gene>
<feature type="region of interest" description="Disordered" evidence="1">
    <location>
        <begin position="134"/>
        <end position="158"/>
    </location>
</feature>
<dbReference type="EMBL" id="CP023466">
    <property type="protein sequence ID" value="ATE76057.1"/>
    <property type="molecule type" value="Genomic_DNA"/>
</dbReference>
<evidence type="ECO:0000256" key="1">
    <source>
        <dbReference type="SAM" id="MobiDB-lite"/>
    </source>
</evidence>
<sequence>MAVYARLDEGVVAELIDTGHYAITELFAPGFLTSMRLIPEGVEVEVGERLNPIEPSVAPPVASDAHFDSSLTADMSEDDPVMRERLWRRSSLSANQWLVARHRDEQDLGRVTTLTAKQYLELLEYRQALREWPESSQFPQTPARPAAPHWLTDSLESH</sequence>
<accession>A0AB33EA73</accession>